<feature type="non-terminal residue" evidence="1">
    <location>
        <position position="1"/>
    </location>
</feature>
<evidence type="ECO:0000313" key="1">
    <source>
        <dbReference type="EMBL" id="CAG8446791.1"/>
    </source>
</evidence>
<gene>
    <name evidence="1" type="ORF">SCALOS_LOCUS973</name>
</gene>
<proteinExistence type="predicted"/>
<accession>A0ACA9K1E5</accession>
<reference evidence="1" key="1">
    <citation type="submission" date="2021-06" db="EMBL/GenBank/DDBJ databases">
        <authorList>
            <person name="Kallberg Y."/>
            <person name="Tangrot J."/>
            <person name="Rosling A."/>
        </authorList>
    </citation>
    <scope>NUCLEOTIDE SEQUENCE</scope>
    <source>
        <strain evidence="1">AU212A</strain>
    </source>
</reference>
<keyword evidence="2" id="KW-1185">Reference proteome</keyword>
<dbReference type="Proteomes" id="UP000789860">
    <property type="component" value="Unassembled WGS sequence"/>
</dbReference>
<dbReference type="EMBL" id="CAJVPM010000550">
    <property type="protein sequence ID" value="CAG8446791.1"/>
    <property type="molecule type" value="Genomic_DNA"/>
</dbReference>
<organism evidence="1 2">
    <name type="scientific">Scutellospora calospora</name>
    <dbReference type="NCBI Taxonomy" id="85575"/>
    <lineage>
        <taxon>Eukaryota</taxon>
        <taxon>Fungi</taxon>
        <taxon>Fungi incertae sedis</taxon>
        <taxon>Mucoromycota</taxon>
        <taxon>Glomeromycotina</taxon>
        <taxon>Glomeromycetes</taxon>
        <taxon>Diversisporales</taxon>
        <taxon>Gigasporaceae</taxon>
        <taxon>Scutellospora</taxon>
    </lineage>
</organism>
<sequence>LVNMSLFLTPSGNIKNEKSAYINMVYNYDWSSTLLGPMDSWEPTLKIATNLCLQSAFPSCIYLHPSSWISLYNEAWIPIVKARHPAIGKTFKEVWPEAYDIVIPQFENVRITGKGIIKTDTYYELQRDGYIEETYFYYTFSPIFKSDGTVNAIFAVAQDTTHEVLNARRLKILNELGRQIPKSACCIMTKTLSNNADIPYAFIYFVDHKANAGSESLVARLVATTFEDHHIPDYLPDTPEIIYLAKDDNKSYNTYIELKRVAATYSFLKCDSWPIKLVIKEGKHVKVLLKDDSQAVLLPTKISLFGGRVLSIVLICGVNRLRSLDEQYMEFLQLVTNQMNTYLEHGNTVEEEKKRSKILAELNYQKIIFFQGISHELKTPLTLMLSPLNDVINVCPQDAPIMPFLKIIQRNTHRLLKLINVLLQFSNIEAGQLKAHYRETNIAEFTLELTSDFKNMAQKLGLGYNIDIPHPDEFNQAVGDKIYLDHDIYETIVYNLCSNALKHTWNGCITIRLYIDYKDTKRMIILEVSDTGIGIPENALPKIFERFYRVKSQGSRSHEGTGIGLALVKELITRHGGDITVTSKVNQGTTFKCWFPIGCEHLPINQIDFNNLENPIKHDQELYIDRQLYLEESSQWIKNSTSEVIYDTINKLSIDDKRTYNDNKMLVDYDLASEKYQVLLVDDNNDMRIYLADLLKEFDVLCACDGQEAIRILKNLNKLPDLILSGK</sequence>
<comment type="caution">
    <text evidence="1">The sequence shown here is derived from an EMBL/GenBank/DDBJ whole genome shotgun (WGS) entry which is preliminary data.</text>
</comment>
<protein>
    <submittedName>
        <fullName evidence="1">3528_t:CDS:1</fullName>
    </submittedName>
</protein>
<evidence type="ECO:0000313" key="2">
    <source>
        <dbReference type="Proteomes" id="UP000789860"/>
    </source>
</evidence>
<name>A0ACA9K1E5_9GLOM</name>